<gene>
    <name evidence="10" type="ORF">Thi970DRAFT_00109</name>
</gene>
<dbReference type="Proteomes" id="UP000002964">
    <property type="component" value="Unassembled WGS sequence"/>
</dbReference>
<dbReference type="OrthoDB" id="9782395at2"/>
<keyword evidence="5 8" id="KW-1133">Transmembrane helix</keyword>
<keyword evidence="6 8" id="KW-0472">Membrane</keyword>
<dbReference type="Pfam" id="PF02698">
    <property type="entry name" value="DUF218"/>
    <property type="match status" value="1"/>
</dbReference>
<dbReference type="eggNOG" id="COG2949">
    <property type="taxonomic scope" value="Bacteria"/>
</dbReference>
<comment type="function">
    <text evidence="7">Participates in the barrier function of the cell envelope.</text>
</comment>
<evidence type="ECO:0000256" key="7">
    <source>
        <dbReference type="ARBA" id="ARBA00037355"/>
    </source>
</evidence>
<evidence type="ECO:0000313" key="10">
    <source>
        <dbReference type="EMBL" id="EIC23973.1"/>
    </source>
</evidence>
<protein>
    <submittedName>
        <fullName evidence="10">Uncharacterized membrane protein</fullName>
    </submittedName>
</protein>
<keyword evidence="4 8" id="KW-0812">Transmembrane</keyword>
<organism evidence="10 11">
    <name type="scientific">Thiorhodovibrio frisius</name>
    <dbReference type="NCBI Taxonomy" id="631362"/>
    <lineage>
        <taxon>Bacteria</taxon>
        <taxon>Pseudomonadati</taxon>
        <taxon>Pseudomonadota</taxon>
        <taxon>Gammaproteobacteria</taxon>
        <taxon>Chromatiales</taxon>
        <taxon>Chromatiaceae</taxon>
        <taxon>Thiorhodovibrio</taxon>
    </lineage>
</organism>
<dbReference type="RefSeq" id="WP_009146596.1">
    <property type="nucleotide sequence ID" value="NZ_CP121471.1"/>
</dbReference>
<evidence type="ECO:0000313" key="11">
    <source>
        <dbReference type="Proteomes" id="UP000002964"/>
    </source>
</evidence>
<evidence type="ECO:0000256" key="2">
    <source>
        <dbReference type="ARBA" id="ARBA00022475"/>
    </source>
</evidence>
<dbReference type="HOGENOM" id="CLU_051474_0_2_6"/>
<sequence>MDQQTSATASADCPIPSRRRRLWRWLGLGVVGLSAGLIAVVLLGDLWISWRAAPWIERDLAKVEPMPVAVVLGTARRTLGGHPNQFYRARLEAAAALFHQGRVQGILVSGDNGSRYYNEPEAMRRDLIKLGVPDAFITLDYAGFRTLDSVVRANRVFGLEQFLIVSQGYHVERGIFIARARGIQAYGYAAEDPGGAAGGRVRLREIGARAMAIWDVLSGREPKFLGKPEPVKVRKDSAEGAHVSISLSWARTPGSRHKIQAFGPKMQ</sequence>
<dbReference type="STRING" id="631362.Thi970DRAFT_00109"/>
<evidence type="ECO:0000256" key="8">
    <source>
        <dbReference type="SAM" id="Phobius"/>
    </source>
</evidence>
<dbReference type="InterPro" id="IPR051599">
    <property type="entry name" value="Cell_Envelope_Assoc"/>
</dbReference>
<evidence type="ECO:0000256" key="6">
    <source>
        <dbReference type="ARBA" id="ARBA00023136"/>
    </source>
</evidence>
<proteinExistence type="predicted"/>
<accession>H8YVN3</accession>
<feature type="transmembrane region" description="Helical" evidence="8">
    <location>
        <begin position="25"/>
        <end position="50"/>
    </location>
</feature>
<dbReference type="InterPro" id="IPR003848">
    <property type="entry name" value="DUF218"/>
</dbReference>
<dbReference type="CDD" id="cd06259">
    <property type="entry name" value="YdcF-like"/>
    <property type="match status" value="1"/>
</dbReference>
<evidence type="ECO:0000256" key="5">
    <source>
        <dbReference type="ARBA" id="ARBA00022989"/>
    </source>
</evidence>
<reference evidence="11" key="1">
    <citation type="submission" date="2011-06" db="EMBL/GenBank/DDBJ databases">
        <authorList>
            <consortium name="US DOE Joint Genome Institute (JGI-PGF)"/>
            <person name="Lucas S."/>
            <person name="Han J."/>
            <person name="Lapidus A."/>
            <person name="Cheng J.-F."/>
            <person name="Goodwin L."/>
            <person name="Pitluck S."/>
            <person name="Peters L."/>
            <person name="Land M.L."/>
            <person name="Hauser L."/>
            <person name="Vogl K."/>
            <person name="Liu Z."/>
            <person name="Overmann J."/>
            <person name="Frigaard N.-U."/>
            <person name="Bryant D.A."/>
            <person name="Woyke T.J."/>
        </authorList>
    </citation>
    <scope>NUCLEOTIDE SEQUENCE [LARGE SCALE GENOMIC DNA]</scope>
    <source>
        <strain evidence="11">970</strain>
    </source>
</reference>
<dbReference type="AlphaFoldDB" id="H8YVN3"/>
<dbReference type="PANTHER" id="PTHR30336">
    <property type="entry name" value="INNER MEMBRANE PROTEIN, PROBABLE PERMEASE"/>
    <property type="match status" value="1"/>
</dbReference>
<evidence type="ECO:0000256" key="3">
    <source>
        <dbReference type="ARBA" id="ARBA00022519"/>
    </source>
</evidence>
<dbReference type="PANTHER" id="PTHR30336:SF0">
    <property type="entry name" value="PROTEIN SANA"/>
    <property type="match status" value="1"/>
</dbReference>
<feature type="domain" description="DUF218" evidence="9">
    <location>
        <begin position="68"/>
        <end position="185"/>
    </location>
</feature>
<keyword evidence="3" id="KW-0997">Cell inner membrane</keyword>
<keyword evidence="11" id="KW-1185">Reference proteome</keyword>
<name>H8YVN3_9GAMM</name>
<evidence type="ECO:0000259" key="9">
    <source>
        <dbReference type="Pfam" id="PF02698"/>
    </source>
</evidence>
<comment type="subcellular location">
    <subcellularLocation>
        <location evidence="1">Cell inner membrane</location>
        <topology evidence="1">Single-pass membrane protein</topology>
    </subcellularLocation>
</comment>
<dbReference type="GO" id="GO:0005886">
    <property type="term" value="C:plasma membrane"/>
    <property type="evidence" value="ECO:0007669"/>
    <property type="project" value="UniProtKB-SubCell"/>
</dbReference>
<evidence type="ECO:0000256" key="4">
    <source>
        <dbReference type="ARBA" id="ARBA00022692"/>
    </source>
</evidence>
<evidence type="ECO:0000256" key="1">
    <source>
        <dbReference type="ARBA" id="ARBA00004377"/>
    </source>
</evidence>
<dbReference type="EMBL" id="JH603163">
    <property type="protein sequence ID" value="EIC23973.1"/>
    <property type="molecule type" value="Genomic_DNA"/>
</dbReference>
<keyword evidence="2" id="KW-1003">Cell membrane</keyword>
<reference evidence="10 11" key="2">
    <citation type="submission" date="2011-11" db="EMBL/GenBank/DDBJ databases">
        <authorList>
            <consortium name="US DOE Joint Genome Institute"/>
            <person name="Lucas S."/>
            <person name="Han J."/>
            <person name="Lapidus A."/>
            <person name="Cheng J.-F."/>
            <person name="Goodwin L."/>
            <person name="Pitluck S."/>
            <person name="Peters L."/>
            <person name="Ovchinnikova G."/>
            <person name="Zhang X."/>
            <person name="Detter J.C."/>
            <person name="Han C."/>
            <person name="Tapia R."/>
            <person name="Land M."/>
            <person name="Hauser L."/>
            <person name="Kyrpides N."/>
            <person name="Ivanova N."/>
            <person name="Pagani I."/>
            <person name="Vogl K."/>
            <person name="Liu Z."/>
            <person name="Overmann J."/>
            <person name="Frigaard N.-U."/>
            <person name="Bryant D."/>
            <person name="Woyke T."/>
        </authorList>
    </citation>
    <scope>NUCLEOTIDE SEQUENCE [LARGE SCALE GENOMIC DNA]</scope>
    <source>
        <strain evidence="10 11">970</strain>
    </source>
</reference>